<protein>
    <submittedName>
        <fullName evidence="1">Uncharacterized protein</fullName>
    </submittedName>
</protein>
<proteinExistence type="predicted"/>
<dbReference type="EMBL" id="CP021744">
    <property type="protein sequence ID" value="ARZ71718.1"/>
    <property type="molecule type" value="Genomic_DNA"/>
</dbReference>
<dbReference type="AlphaFoldDB" id="A0A1Z2LBX7"/>
<organism evidence="1 2">
    <name type="scientific">Streptomyces albireticuli</name>
    <dbReference type="NCBI Taxonomy" id="1940"/>
    <lineage>
        <taxon>Bacteria</taxon>
        <taxon>Bacillati</taxon>
        <taxon>Actinomycetota</taxon>
        <taxon>Actinomycetes</taxon>
        <taxon>Kitasatosporales</taxon>
        <taxon>Streptomycetaceae</taxon>
        <taxon>Streptomyces</taxon>
    </lineage>
</organism>
<gene>
    <name evidence="1" type="ORF">SMD11_6142</name>
</gene>
<dbReference type="KEGG" id="salj:SMD11_6142"/>
<evidence type="ECO:0000313" key="2">
    <source>
        <dbReference type="Proteomes" id="UP000195755"/>
    </source>
</evidence>
<name>A0A1Z2LBX7_9ACTN</name>
<sequence length="46" mass="5170">MPESKAADSALQSLEDLAAAILDTVFNALVHPRKLNRTWRSRLSLY</sequence>
<accession>A0A1Z2LBX7</accession>
<dbReference type="Proteomes" id="UP000195755">
    <property type="component" value="Chromosome"/>
</dbReference>
<evidence type="ECO:0000313" key="1">
    <source>
        <dbReference type="EMBL" id="ARZ71718.1"/>
    </source>
</evidence>
<reference evidence="1 2" key="1">
    <citation type="submission" date="2017-06" db="EMBL/GenBank/DDBJ databases">
        <title>Streptomyces albireticuli Genome sequencing and assembly.</title>
        <authorList>
            <person name="Wang Y."/>
            <person name="Du B."/>
            <person name="Ding Y."/>
            <person name="Liu H."/>
            <person name="Hou Q."/>
            <person name="Liu K."/>
            <person name="Yao L."/>
            <person name="Wang C."/>
        </authorList>
    </citation>
    <scope>NUCLEOTIDE SEQUENCE [LARGE SCALE GENOMIC DNA]</scope>
    <source>
        <strain evidence="1 2">MDJK11</strain>
    </source>
</reference>